<dbReference type="OrthoDB" id="359165at2157"/>
<dbReference type="PIRSF" id="PIRSF006593">
    <property type="entry name" value="UCP006593"/>
    <property type="match status" value="1"/>
</dbReference>
<dbReference type="InterPro" id="IPR036075">
    <property type="entry name" value="ARMT-1-like_metal-bd_sf"/>
</dbReference>
<evidence type="ECO:0000313" key="3">
    <source>
        <dbReference type="Proteomes" id="UP000002727"/>
    </source>
</evidence>
<accession>B6YSS3</accession>
<dbReference type="RefSeq" id="WP_012571083.1">
    <property type="nucleotide sequence ID" value="NC_011529.1"/>
</dbReference>
<dbReference type="Pfam" id="PF01937">
    <property type="entry name" value="ARMT1-like_dom"/>
    <property type="match status" value="1"/>
</dbReference>
<dbReference type="InterPro" id="IPR014444">
    <property type="entry name" value="PH1575-like"/>
</dbReference>
<evidence type="ECO:0000313" key="2">
    <source>
        <dbReference type="EMBL" id="ACJ15610.1"/>
    </source>
</evidence>
<dbReference type="eggNOG" id="arCOG04410">
    <property type="taxonomic scope" value="Archaea"/>
</dbReference>
<sequence>MKIHYECIACAVNQAQKIVEMSTPDLKKRREAMVFFGRRIGEFFEESSVPATDGGRLFLELYSFLGDDDPFRDYKRRSTELAAKVATDIGDVEDFGRALKLAIAGNVIDFAVGYDPEKIGEDILRMTEEELYVDESNELFEELGRAKSLLYLLDNCGEIYFDKLFLELIRKLFPGLTIYVAAKEGPIINDATVEDLREAGFEELANVVSTGSCLPGAPMEYVSKEFKEIFRKVDVVIAKGQANFETLSDLKDSRIFFLLKAKCRPISRELNVPQGSLVCIRGA</sequence>
<feature type="domain" description="Damage-control phosphatase ARMT1-like metal-binding" evidence="1">
    <location>
        <begin position="3"/>
        <end position="277"/>
    </location>
</feature>
<dbReference type="AlphaFoldDB" id="B6YSS3"/>
<dbReference type="NCBIfam" id="NF040824">
    <property type="entry name" value="damage_ctl_Phtase"/>
    <property type="match status" value="1"/>
</dbReference>
<gene>
    <name evidence="2" type="ordered locus">TON_0125</name>
</gene>
<evidence type="ECO:0000259" key="1">
    <source>
        <dbReference type="Pfam" id="PF01937"/>
    </source>
</evidence>
<dbReference type="PATRIC" id="fig|523850.10.peg.125"/>
<dbReference type="SUPFAM" id="SSF111321">
    <property type="entry name" value="AF1104-like"/>
    <property type="match status" value="1"/>
</dbReference>
<dbReference type="Gene3D" id="1.10.285.20">
    <property type="entry name" value="Uncharacterised protein PF01937, DUF89, domain 2"/>
    <property type="match status" value="1"/>
</dbReference>
<reference evidence="2 3" key="1">
    <citation type="journal article" date="2008" name="J. Bacteriol.">
        <title>The complete genome sequence of Thermococcus onnurineus NA1 reveals a mixed heterotrophic and carboxydotrophic metabolism.</title>
        <authorList>
            <person name="Lee H.S."/>
            <person name="Kang S.G."/>
            <person name="Bae S.S."/>
            <person name="Lim J.K."/>
            <person name="Cho Y."/>
            <person name="Kim Y.J."/>
            <person name="Jeon J.H."/>
            <person name="Cha S.S."/>
            <person name="Kwon K.K."/>
            <person name="Kim H.T."/>
            <person name="Park C.J."/>
            <person name="Lee H.W."/>
            <person name="Kim S.I."/>
            <person name="Chun J."/>
            <person name="Colwell R.R."/>
            <person name="Kim S.J."/>
            <person name="Lee J.H."/>
        </authorList>
    </citation>
    <scope>NUCLEOTIDE SEQUENCE [LARGE SCALE GENOMIC DNA]</scope>
    <source>
        <strain evidence="2 3">NA1</strain>
    </source>
</reference>
<dbReference type="InterPro" id="IPR002791">
    <property type="entry name" value="ARMT1-like_metal-bd"/>
</dbReference>
<dbReference type="HOGENOM" id="CLU_071520_0_0_2"/>
<proteinExistence type="predicted"/>
<dbReference type="Gene3D" id="3.40.50.10880">
    <property type="entry name" value="Uncharacterised protein PF01937, DUF89, domain 3"/>
    <property type="match status" value="1"/>
</dbReference>
<name>B6YSS3_THEON</name>
<keyword evidence="3" id="KW-1185">Reference proteome</keyword>
<dbReference type="STRING" id="523850.TON_0125"/>
<dbReference type="InterPro" id="IPR053636">
    <property type="entry name" value="DCN_phosphatase_I"/>
</dbReference>
<dbReference type="EMBL" id="CP000855">
    <property type="protein sequence ID" value="ACJ15610.1"/>
    <property type="molecule type" value="Genomic_DNA"/>
</dbReference>
<protein>
    <recommendedName>
        <fullName evidence="1">Damage-control phosphatase ARMT1-like metal-binding domain-containing protein</fullName>
    </recommendedName>
</protein>
<dbReference type="Proteomes" id="UP000002727">
    <property type="component" value="Chromosome"/>
</dbReference>
<dbReference type="GeneID" id="7017777"/>
<dbReference type="KEGG" id="ton:TON_0125"/>
<organism evidence="2 3">
    <name type="scientific">Thermococcus onnurineus (strain NA1)</name>
    <dbReference type="NCBI Taxonomy" id="523850"/>
    <lineage>
        <taxon>Archaea</taxon>
        <taxon>Methanobacteriati</taxon>
        <taxon>Methanobacteriota</taxon>
        <taxon>Thermococci</taxon>
        <taxon>Thermococcales</taxon>
        <taxon>Thermococcaceae</taxon>
        <taxon>Thermococcus</taxon>
    </lineage>
</organism>
<dbReference type="Gene3D" id="1.10.8.380">
    <property type="entry name" value="Uncharacterised protein PF01937, DUF89, domain 1"/>
    <property type="match status" value="1"/>
</dbReference>